<sequence>MPPTVRAKVGNLPLELTSFVGRRHEVTEARRLLSVSRLVTLTGMGGVGKTRLALRVAEDSRRGFDDGVWLVELGELPDPTLVADTVSAALGLRDQPARSAEDVLVEHLAARRLLLVLDNCEHLIDAVATLAETLLKACPELRVLAASREALGVAGEAVLRVPPLSVPDSDRTPTLQGLPRYDSVALFTERAAAAVPGFALTEDNRATIAAICHRLDGLPLPIELAAVRLRAMSAEQVLQRLTDRLRLLTLGSRVAPSRQQTLRSSIEWSHDLCSVREQELWARLSVFAGGFEFDAAEGICAGDLSPDELRDVLSSLVDKSILIREEPGTVVRYRLLETLRDYGKEKLTESGAHDGVRRRHRAWYAQLVHAAELQWVGPDQAAWIARLEREQPNLRDALQFSLAAPGDAEADVCLRMANSLYLFWNCRGLIGEGRRWLDRVLSRSSGRRTADRVFALFGDSVMAGMQGELEACAAAVDECSALAGELGRPVVLAAAGYAAGFLALFSGDLAGAERSFLAALETSRPTGEILRPIGGLLGLAVASGLLGNEARAVACHEQVLAITGSRGESYYRSYSLWGLGLAALHQGDAERAGALMAQALRLIRRVDDPIIATWCLEARAWIAAVENEPERAAVLMGAAEALARSVGSATITLPNLLTHHTECEHRAREALGDRDFEEALLRGGSMGFHDAIGYALGERRPDEPPPAAETVSLTRREMQVADLVAQGLTNREIAEQLVISPRTAQGHVEHVLAKLAFTSRTQIAAWFAEQRRP</sequence>
<proteinExistence type="predicted"/>
<reference evidence="3" key="1">
    <citation type="journal article" date="2019" name="Int. J. Syst. Evol. Microbiol.">
        <title>The Global Catalogue of Microorganisms (GCM) 10K type strain sequencing project: providing services to taxonomists for standard genome sequencing and annotation.</title>
        <authorList>
            <consortium name="The Broad Institute Genomics Platform"/>
            <consortium name="The Broad Institute Genome Sequencing Center for Infectious Disease"/>
            <person name="Wu L."/>
            <person name="Ma J."/>
        </authorList>
    </citation>
    <scope>NUCLEOTIDE SEQUENCE [LARGE SCALE GENOMIC DNA]</scope>
    <source>
        <strain evidence="3">ICMP 19430</strain>
    </source>
</reference>
<protein>
    <submittedName>
        <fullName evidence="2">ATP-binding protein</fullName>
    </submittedName>
</protein>
<accession>A0ABW2S082</accession>
<dbReference type="CDD" id="cd06170">
    <property type="entry name" value="LuxR_C_like"/>
    <property type="match status" value="1"/>
</dbReference>
<dbReference type="Gene3D" id="1.25.40.10">
    <property type="entry name" value="Tetratricopeptide repeat domain"/>
    <property type="match status" value="1"/>
</dbReference>
<keyword evidence="3" id="KW-1185">Reference proteome</keyword>
<organism evidence="2 3">
    <name type="scientific">Rhodococcus daqingensis</name>
    <dbReference type="NCBI Taxonomy" id="2479363"/>
    <lineage>
        <taxon>Bacteria</taxon>
        <taxon>Bacillati</taxon>
        <taxon>Actinomycetota</taxon>
        <taxon>Actinomycetes</taxon>
        <taxon>Mycobacteriales</taxon>
        <taxon>Nocardiaceae</taxon>
        <taxon>Rhodococcus</taxon>
    </lineage>
</organism>
<dbReference type="InterPro" id="IPR002182">
    <property type="entry name" value="NB-ARC"/>
</dbReference>
<dbReference type="PANTHER" id="PTHR47691">
    <property type="entry name" value="REGULATOR-RELATED"/>
    <property type="match status" value="1"/>
</dbReference>
<keyword evidence="2" id="KW-0547">Nucleotide-binding</keyword>
<feature type="domain" description="HTH luxR-type" evidence="1">
    <location>
        <begin position="706"/>
        <end position="771"/>
    </location>
</feature>
<dbReference type="SUPFAM" id="SSF52540">
    <property type="entry name" value="P-loop containing nucleoside triphosphate hydrolases"/>
    <property type="match status" value="1"/>
</dbReference>
<dbReference type="Gene3D" id="3.40.50.300">
    <property type="entry name" value="P-loop containing nucleotide triphosphate hydrolases"/>
    <property type="match status" value="1"/>
</dbReference>
<dbReference type="SUPFAM" id="SSF48452">
    <property type="entry name" value="TPR-like"/>
    <property type="match status" value="1"/>
</dbReference>
<evidence type="ECO:0000313" key="2">
    <source>
        <dbReference type="EMBL" id="MFC7449196.1"/>
    </source>
</evidence>
<dbReference type="SMART" id="SM00421">
    <property type="entry name" value="HTH_LUXR"/>
    <property type="match status" value="1"/>
</dbReference>
<dbReference type="Pfam" id="PF25872">
    <property type="entry name" value="HTH_77"/>
    <property type="match status" value="1"/>
</dbReference>
<dbReference type="RefSeq" id="WP_378405962.1">
    <property type="nucleotide sequence ID" value="NZ_JBHTCS010000017.1"/>
</dbReference>
<dbReference type="PANTHER" id="PTHR47691:SF3">
    <property type="entry name" value="HTH-TYPE TRANSCRIPTIONAL REGULATOR RV0890C-RELATED"/>
    <property type="match status" value="1"/>
</dbReference>
<dbReference type="Pfam" id="PF00931">
    <property type="entry name" value="NB-ARC"/>
    <property type="match status" value="1"/>
</dbReference>
<dbReference type="InterPro" id="IPR016032">
    <property type="entry name" value="Sig_transdc_resp-reg_C-effctor"/>
</dbReference>
<dbReference type="Gene3D" id="1.10.10.10">
    <property type="entry name" value="Winged helix-like DNA-binding domain superfamily/Winged helix DNA-binding domain"/>
    <property type="match status" value="1"/>
</dbReference>
<dbReference type="PRINTS" id="PR00364">
    <property type="entry name" value="DISEASERSIST"/>
</dbReference>
<dbReference type="GO" id="GO:0005524">
    <property type="term" value="F:ATP binding"/>
    <property type="evidence" value="ECO:0007669"/>
    <property type="project" value="UniProtKB-KW"/>
</dbReference>
<dbReference type="PRINTS" id="PR00038">
    <property type="entry name" value="HTHLUXR"/>
</dbReference>
<keyword evidence="2" id="KW-0067">ATP-binding</keyword>
<dbReference type="PROSITE" id="PS50043">
    <property type="entry name" value="HTH_LUXR_2"/>
    <property type="match status" value="1"/>
</dbReference>
<dbReference type="InterPro" id="IPR036388">
    <property type="entry name" value="WH-like_DNA-bd_sf"/>
</dbReference>
<evidence type="ECO:0000259" key="1">
    <source>
        <dbReference type="PROSITE" id="PS50043"/>
    </source>
</evidence>
<dbReference type="InterPro" id="IPR027417">
    <property type="entry name" value="P-loop_NTPase"/>
</dbReference>
<dbReference type="SUPFAM" id="SSF46894">
    <property type="entry name" value="C-terminal effector domain of the bipartite response regulators"/>
    <property type="match status" value="1"/>
</dbReference>
<dbReference type="Proteomes" id="UP001596484">
    <property type="component" value="Unassembled WGS sequence"/>
</dbReference>
<comment type="caution">
    <text evidence="2">The sequence shown here is derived from an EMBL/GenBank/DDBJ whole genome shotgun (WGS) entry which is preliminary data.</text>
</comment>
<dbReference type="EMBL" id="JBHTCS010000017">
    <property type="protein sequence ID" value="MFC7449196.1"/>
    <property type="molecule type" value="Genomic_DNA"/>
</dbReference>
<dbReference type="Pfam" id="PF00196">
    <property type="entry name" value="GerE"/>
    <property type="match status" value="1"/>
</dbReference>
<name>A0ABW2S082_9NOCA</name>
<gene>
    <name evidence="2" type="ORF">ACFQS9_14980</name>
</gene>
<dbReference type="InterPro" id="IPR000792">
    <property type="entry name" value="Tscrpt_reg_LuxR_C"/>
</dbReference>
<dbReference type="InterPro" id="IPR011990">
    <property type="entry name" value="TPR-like_helical_dom_sf"/>
</dbReference>
<dbReference type="InterPro" id="IPR058852">
    <property type="entry name" value="HTH_77"/>
</dbReference>
<evidence type="ECO:0000313" key="3">
    <source>
        <dbReference type="Proteomes" id="UP001596484"/>
    </source>
</evidence>